<sequence>MATGLERSSISFRRQGSSGLNWDNKSLNRNRSKSHIESSEGWLKEEEEEKAGHRSELRLSRSVGSIGMMQWSGSNGSGQKKISSSSSSSSSYRATRASPPRIDPPSPKVRGCGFFGIFRKPVADRSCHGHRVRNNSITKKRKS</sequence>
<proteinExistence type="predicted"/>
<evidence type="ECO:0000313" key="1">
    <source>
        <dbReference type="EMBL" id="PKI75727.1"/>
    </source>
</evidence>
<evidence type="ECO:0000313" key="2">
    <source>
        <dbReference type="Proteomes" id="UP000233551"/>
    </source>
</evidence>
<dbReference type="Proteomes" id="UP000233551">
    <property type="component" value="Unassembled WGS sequence"/>
</dbReference>
<accession>A0A2I0L4V4</accession>
<comment type="caution">
    <text evidence="1">The sequence shown here is derived from an EMBL/GenBank/DDBJ whole genome shotgun (WGS) entry which is preliminary data.</text>
</comment>
<reference evidence="1 2" key="1">
    <citation type="submission" date="2017-11" db="EMBL/GenBank/DDBJ databases">
        <title>De-novo sequencing of pomegranate (Punica granatum L.) genome.</title>
        <authorList>
            <person name="Akparov Z."/>
            <person name="Amiraslanov A."/>
            <person name="Hajiyeva S."/>
            <person name="Abbasov M."/>
            <person name="Kaur K."/>
            <person name="Hamwieh A."/>
            <person name="Solovyev V."/>
            <person name="Salamov A."/>
            <person name="Braich B."/>
            <person name="Kosarev P."/>
            <person name="Mahmoud A."/>
            <person name="Hajiyev E."/>
            <person name="Babayeva S."/>
            <person name="Izzatullayeva V."/>
            <person name="Mammadov A."/>
            <person name="Mammadov A."/>
            <person name="Sharifova S."/>
            <person name="Ojaghi J."/>
            <person name="Eynullazada K."/>
            <person name="Bayramov B."/>
            <person name="Abdulazimova A."/>
            <person name="Shahmuradov I."/>
        </authorList>
    </citation>
    <scope>NUCLEOTIDE SEQUENCE [LARGE SCALE GENOMIC DNA]</scope>
    <source>
        <strain evidence="2">cv. AG2017</strain>
        <tissue evidence="1">Leaf</tissue>
    </source>
</reference>
<name>A0A2I0L4V4_PUNGR</name>
<dbReference type="PANTHER" id="PTHR33730">
    <property type="entry name" value="OS05G0542732 PROTEIN-RELATED"/>
    <property type="match status" value="1"/>
</dbReference>
<dbReference type="Pfam" id="PF15697">
    <property type="entry name" value="DUF4666"/>
    <property type="match status" value="1"/>
</dbReference>
<dbReference type="PANTHER" id="PTHR33730:SF4">
    <property type="entry name" value="OS05G0542732 PROTEIN"/>
    <property type="match status" value="1"/>
</dbReference>
<dbReference type="EMBL" id="PGOL01000152">
    <property type="protein sequence ID" value="PKI75727.1"/>
    <property type="molecule type" value="Genomic_DNA"/>
</dbReference>
<dbReference type="GeneID" id="116196539"/>
<keyword evidence="2" id="KW-1185">Reference proteome</keyword>
<dbReference type="AlphaFoldDB" id="A0A2I0L4V4"/>
<protein>
    <submittedName>
        <fullName evidence="1">Uncharacterized protein</fullName>
    </submittedName>
</protein>
<organism evidence="1 2">
    <name type="scientific">Punica granatum</name>
    <name type="common">Pomegranate</name>
    <dbReference type="NCBI Taxonomy" id="22663"/>
    <lineage>
        <taxon>Eukaryota</taxon>
        <taxon>Viridiplantae</taxon>
        <taxon>Streptophyta</taxon>
        <taxon>Embryophyta</taxon>
        <taxon>Tracheophyta</taxon>
        <taxon>Spermatophyta</taxon>
        <taxon>Magnoliopsida</taxon>
        <taxon>eudicotyledons</taxon>
        <taxon>Gunneridae</taxon>
        <taxon>Pentapetalae</taxon>
        <taxon>rosids</taxon>
        <taxon>malvids</taxon>
        <taxon>Myrtales</taxon>
        <taxon>Lythraceae</taxon>
        <taxon>Punica</taxon>
    </lineage>
</organism>
<dbReference type="InterPro" id="IPR031421">
    <property type="entry name" value="DUF4666"/>
</dbReference>
<dbReference type="STRING" id="22663.A0A2I0L4V4"/>
<gene>
    <name evidence="1" type="ORF">CRG98_003870</name>
</gene>